<dbReference type="Proteomes" id="UP001606210">
    <property type="component" value="Unassembled WGS sequence"/>
</dbReference>
<dbReference type="RefSeq" id="WP_394483029.1">
    <property type="nucleotide sequence ID" value="NZ_JBIGHV010000009.1"/>
</dbReference>
<keyword evidence="2" id="KW-1185">Reference proteome</keyword>
<protein>
    <recommendedName>
        <fullName evidence="3">Apea-like HEPN domain-containing protein</fullName>
    </recommendedName>
</protein>
<sequence>MRIDQQLNAANLGINARQQFFLSAWFNLVHDHSLDSYRVRVMNPLNILRELRRMFDPPASDEDRKVVAQEALEILHNHPVIIANAPKHQGLPDAVAFIKEAVEAKEAGFKKNILLLRSFMREAETALHDHFLADCFAWMETTLQDVPAGETQEQRAAIYAGIERVCRDIVSVAHDQGFSLESLFHLYRLLLPRDHAVTGAHRAHPPAHRRPPFAVLPGVSQLTAAPARTPAAIAAPVRAPYNFAERLERLKSEILAPAREHTVVFAITGAPRASDVCCGSFGSVVISKDGPELPDPMFGRELFSTRPRRLFASAVVKSRDGRSAGLQAYGEIGQILDLMRFEYDTPEIKADTRFLLRDGDMYRLLPLPQLVPNPEAELPTRTLEEFVKHLAVLATRDPSQTETRDRIFSAFRLYRLGTGANMFDNKLVNWWTGLEYLSSGKGGRDIGETVKSALAPTLALAYLPKHLLAFRNALAVLNVEVQVGGAGVKVKQFSNAEFYAVLKDPAHSAALLTACESQPYVWKHLSAFVEGLRSPASTADLIKAHDRRIRWQIERIYRARCDIVHAGRQVVMASLLCANLEFYLRTTLKSMLKVFSNVATLTGPTEFFERQRHQLGQALQELEKRVGPSDALLIASLD</sequence>
<proteinExistence type="predicted"/>
<organism evidence="1 2">
    <name type="scientific">Pelomonas parva</name>
    <dbReference type="NCBI Taxonomy" id="3299032"/>
    <lineage>
        <taxon>Bacteria</taxon>
        <taxon>Pseudomonadati</taxon>
        <taxon>Pseudomonadota</taxon>
        <taxon>Betaproteobacteria</taxon>
        <taxon>Burkholderiales</taxon>
        <taxon>Sphaerotilaceae</taxon>
        <taxon>Roseateles</taxon>
    </lineage>
</organism>
<name>A0ABW7F884_9BURK</name>
<evidence type="ECO:0000313" key="2">
    <source>
        <dbReference type="Proteomes" id="UP001606210"/>
    </source>
</evidence>
<comment type="caution">
    <text evidence="1">The sequence shown here is derived from an EMBL/GenBank/DDBJ whole genome shotgun (WGS) entry which is preliminary data.</text>
</comment>
<evidence type="ECO:0008006" key="3">
    <source>
        <dbReference type="Google" id="ProtNLM"/>
    </source>
</evidence>
<reference evidence="1 2" key="1">
    <citation type="submission" date="2024-08" db="EMBL/GenBank/DDBJ databases">
        <authorList>
            <person name="Lu H."/>
        </authorList>
    </citation>
    <scope>NUCLEOTIDE SEQUENCE [LARGE SCALE GENOMIC DNA]</scope>
    <source>
        <strain evidence="1 2">LYH14W</strain>
    </source>
</reference>
<evidence type="ECO:0000313" key="1">
    <source>
        <dbReference type="EMBL" id="MFG6432844.1"/>
    </source>
</evidence>
<accession>A0ABW7F884</accession>
<dbReference type="EMBL" id="JBIGHV010000009">
    <property type="protein sequence ID" value="MFG6432844.1"/>
    <property type="molecule type" value="Genomic_DNA"/>
</dbReference>
<gene>
    <name evidence="1" type="ORF">ACG00Y_23210</name>
</gene>